<dbReference type="GO" id="GO:0008237">
    <property type="term" value="F:metallopeptidase activity"/>
    <property type="evidence" value="ECO:0007669"/>
    <property type="project" value="UniProtKB-KW"/>
</dbReference>
<dbReference type="RefSeq" id="WP_316024930.1">
    <property type="nucleotide sequence ID" value="NZ_JAWDIO010000002.1"/>
</dbReference>
<dbReference type="Proteomes" id="UP001247805">
    <property type="component" value="Unassembled WGS sequence"/>
</dbReference>
<feature type="compositionally biased region" description="Basic and acidic residues" evidence="1">
    <location>
        <begin position="67"/>
        <end position="85"/>
    </location>
</feature>
<evidence type="ECO:0000313" key="3">
    <source>
        <dbReference type="Proteomes" id="UP001247805"/>
    </source>
</evidence>
<comment type="caution">
    <text evidence="2">The sequence shown here is derived from an EMBL/GenBank/DDBJ whole genome shotgun (WGS) entry which is preliminary data.</text>
</comment>
<dbReference type="Pfam" id="PF12118">
    <property type="entry name" value="SprA-related"/>
    <property type="match status" value="1"/>
</dbReference>
<gene>
    <name evidence="2" type="ORF">RS130_04250</name>
</gene>
<keyword evidence="2" id="KW-0482">Metalloprotease</keyword>
<proteinExistence type="predicted"/>
<feature type="region of interest" description="Disordered" evidence="1">
    <location>
        <begin position="12"/>
        <end position="113"/>
    </location>
</feature>
<keyword evidence="3" id="KW-1185">Reference proteome</keyword>
<dbReference type="InterPro" id="IPR021973">
    <property type="entry name" value="SprA-related"/>
</dbReference>
<feature type="compositionally biased region" description="Polar residues" evidence="1">
    <location>
        <begin position="86"/>
        <end position="99"/>
    </location>
</feature>
<keyword evidence="2" id="KW-0645">Protease</keyword>
<name>A0ABU3STC8_9ALTE</name>
<feature type="compositionally biased region" description="Basic and acidic residues" evidence="1">
    <location>
        <begin position="38"/>
        <end position="57"/>
    </location>
</feature>
<organism evidence="2 3">
    <name type="scientific">Paraglaciecola aquimarina</name>
    <dbReference type="NCBI Taxonomy" id="1235557"/>
    <lineage>
        <taxon>Bacteria</taxon>
        <taxon>Pseudomonadati</taxon>
        <taxon>Pseudomonadota</taxon>
        <taxon>Gammaproteobacteria</taxon>
        <taxon>Alteromonadales</taxon>
        <taxon>Alteromonadaceae</taxon>
        <taxon>Paraglaciecola</taxon>
    </lineage>
</organism>
<dbReference type="EMBL" id="JAWDIO010000002">
    <property type="protein sequence ID" value="MDU0353244.1"/>
    <property type="molecule type" value="Genomic_DNA"/>
</dbReference>
<feature type="compositionally biased region" description="Polar residues" evidence="1">
    <location>
        <begin position="13"/>
        <end position="36"/>
    </location>
</feature>
<evidence type="ECO:0000256" key="1">
    <source>
        <dbReference type="SAM" id="MobiDB-lite"/>
    </source>
</evidence>
<accession>A0ABU3STC8</accession>
<evidence type="ECO:0000313" key="2">
    <source>
        <dbReference type="EMBL" id="MDU0353244.1"/>
    </source>
</evidence>
<keyword evidence="2" id="KW-0378">Hydrolase</keyword>
<protein>
    <submittedName>
        <fullName evidence="2">Metalloprotease CJM1_0395 family protein</fullName>
    </submittedName>
</protein>
<sequence length="268" mass="29373">MVLSLIKSKLYDKNNQAVTYEKPSNQSGQQQITAQGEQAKDNAEDESAGKESAEQRQQEQQSNAEQEQIRELKQRDLEVRAHEQAHASTGGQYSGSPQYEFTKGPDGKNYATSGEVSIDVSKASTPEETIRKAQQVKAAALAPLEPSPQDLRVANEATQMATEARVEIAAEKAEQAQEALTAATTYAPSLKESQSSQLDLDLEDIVEEIDITAAPRTLAADNAEIADDTADSQVKQDRDLEINRRVSVIKDFYQNVSQPHEVNLKLSA</sequence>
<reference evidence="2 3" key="1">
    <citation type="submission" date="2023-10" db="EMBL/GenBank/DDBJ databases">
        <title>Glaciecola aquimarina strain GGW-M5 nov., isolated from a coastal seawater.</title>
        <authorList>
            <person name="Bayburt H."/>
            <person name="Kim J.M."/>
            <person name="Choi B.J."/>
            <person name="Jeon C.O."/>
        </authorList>
    </citation>
    <scope>NUCLEOTIDE SEQUENCE [LARGE SCALE GENOMIC DNA]</scope>
    <source>
        <strain evidence="2 3">KCTC 32108</strain>
    </source>
</reference>